<accession>A0AAJ1PSR5</accession>
<dbReference type="RefSeq" id="WP_283827087.1">
    <property type="nucleotide sequence ID" value="NZ_JASDDP010000006.1"/>
</dbReference>
<feature type="transmembrane region" description="Helical" evidence="5">
    <location>
        <begin position="189"/>
        <end position="211"/>
    </location>
</feature>
<evidence type="ECO:0000256" key="4">
    <source>
        <dbReference type="ARBA" id="ARBA00023136"/>
    </source>
</evidence>
<proteinExistence type="predicted"/>
<dbReference type="GO" id="GO:0005886">
    <property type="term" value="C:plasma membrane"/>
    <property type="evidence" value="ECO:0007669"/>
    <property type="project" value="TreeGrafter"/>
</dbReference>
<evidence type="ECO:0000256" key="5">
    <source>
        <dbReference type="SAM" id="Phobius"/>
    </source>
</evidence>
<evidence type="ECO:0000256" key="3">
    <source>
        <dbReference type="ARBA" id="ARBA00022989"/>
    </source>
</evidence>
<evidence type="ECO:0000256" key="1">
    <source>
        <dbReference type="ARBA" id="ARBA00004141"/>
    </source>
</evidence>
<evidence type="ECO:0000313" key="7">
    <source>
        <dbReference type="Proteomes" id="UP001224428"/>
    </source>
</evidence>
<keyword evidence="4 5" id="KW-0472">Membrane</keyword>
<comment type="subcellular location">
    <subcellularLocation>
        <location evidence="1">Membrane</location>
        <topology evidence="1">Multi-pass membrane protein</topology>
    </subcellularLocation>
</comment>
<feature type="transmembrane region" description="Helical" evidence="5">
    <location>
        <begin position="293"/>
        <end position="312"/>
    </location>
</feature>
<evidence type="ECO:0000256" key="2">
    <source>
        <dbReference type="ARBA" id="ARBA00022692"/>
    </source>
</evidence>
<dbReference type="PANTHER" id="PTHR33514:SF13">
    <property type="entry name" value="PROTEIN ABCI12, CHLOROPLASTIC"/>
    <property type="match status" value="1"/>
</dbReference>
<gene>
    <name evidence="6" type="ORF">QLQ80_00300</name>
</gene>
<keyword evidence="2 5" id="KW-0812">Transmembrane</keyword>
<dbReference type="InterPro" id="IPR003339">
    <property type="entry name" value="ABC/ECF_trnsptr_transmembrane"/>
</dbReference>
<dbReference type="Pfam" id="PF02361">
    <property type="entry name" value="CbiQ"/>
    <property type="match status" value="1"/>
</dbReference>
<sequence>MKAMLGRYMPGKSTIHSLNPILKVLFNIFYIVSAFLAKDIITFFVLLIPLFIMYLISIKRVRPLFRMLKIPFFIAVFLLLINFWLLKNVNLYESIRIFQNNTNTYNIVTNVNEIIQNSKEVGTAAFKDAIKGEWYQYFVWYSNESVAFSLFAVIRSLAIFLRIYIMILSTTILTLTTKPIMLTKALEDIIWPLKLVGVSTQIVAITISIALRFVPTLLDEASRIMKAQSSRGVDFKKAKLKEKAKSMITLVVPLFVSSFAKAEDLANAMETRGYDPYAKRTRYRQIGFNKYDIMLAIFSLIIFAGIITLNTFHNYYPEQIFESARWYAYLVTRY</sequence>
<comment type="caution">
    <text evidence="6">The sequence shown here is derived from an EMBL/GenBank/DDBJ whole genome shotgun (WGS) entry which is preliminary data.</text>
</comment>
<dbReference type="AlphaFoldDB" id="A0AAJ1PSR5"/>
<feature type="transmembrane region" description="Helical" evidence="5">
    <location>
        <begin position="28"/>
        <end position="56"/>
    </location>
</feature>
<keyword evidence="7" id="KW-1185">Reference proteome</keyword>
<organism evidence="6 7">
    <name type="scientific">Mycoplasma phocimorsus</name>
    <dbReference type="NCBI Taxonomy" id="3045839"/>
    <lineage>
        <taxon>Bacteria</taxon>
        <taxon>Bacillati</taxon>
        <taxon>Mycoplasmatota</taxon>
        <taxon>Mollicutes</taxon>
        <taxon>Mycoplasmataceae</taxon>
        <taxon>Mycoplasma</taxon>
    </lineage>
</organism>
<dbReference type="Proteomes" id="UP001224428">
    <property type="component" value="Unassembled WGS sequence"/>
</dbReference>
<feature type="transmembrane region" description="Helical" evidence="5">
    <location>
        <begin position="68"/>
        <end position="86"/>
    </location>
</feature>
<reference evidence="6" key="1">
    <citation type="submission" date="2023-05" db="EMBL/GenBank/DDBJ databases">
        <title>Mycoplasma phocimorsus sp. nov., isolated from Scandinavian patients with seal finger or septic arthritis after contact with seals.</title>
        <authorList>
            <person name="Skafte-Holm A."/>
            <person name="Pedersen T.R."/>
            <person name="Froelund M."/>
            <person name="Stegger M."/>
            <person name="Qvortrup K."/>
            <person name="Michaels D.L."/>
            <person name="Brown D.R."/>
            <person name="Jensen J.S."/>
        </authorList>
    </citation>
    <scope>NUCLEOTIDE SEQUENCE</scope>
    <source>
        <strain evidence="6">M5725</strain>
    </source>
</reference>
<protein>
    <submittedName>
        <fullName evidence="6">Energy-coupling factor transporter transmembrane component T</fullName>
    </submittedName>
</protein>
<dbReference type="EMBL" id="JASDDP010000006">
    <property type="protein sequence ID" value="MDJ1645532.1"/>
    <property type="molecule type" value="Genomic_DNA"/>
</dbReference>
<feature type="transmembrane region" description="Helical" evidence="5">
    <location>
        <begin position="146"/>
        <end position="168"/>
    </location>
</feature>
<dbReference type="PANTHER" id="PTHR33514">
    <property type="entry name" value="PROTEIN ABCI12, CHLOROPLASTIC"/>
    <property type="match status" value="1"/>
</dbReference>
<name>A0AAJ1PSR5_9MOLU</name>
<keyword evidence="3 5" id="KW-1133">Transmembrane helix</keyword>
<dbReference type="CDD" id="cd16914">
    <property type="entry name" value="EcfT"/>
    <property type="match status" value="1"/>
</dbReference>
<evidence type="ECO:0000313" key="6">
    <source>
        <dbReference type="EMBL" id="MDJ1645532.1"/>
    </source>
</evidence>